<dbReference type="Proteomes" id="UP000663722">
    <property type="component" value="Chromosome"/>
</dbReference>
<dbReference type="AlphaFoldDB" id="A0A975BL70"/>
<dbReference type="EMBL" id="CP061800">
    <property type="protein sequence ID" value="QTA87153.1"/>
    <property type="molecule type" value="Genomic_DNA"/>
</dbReference>
<gene>
    <name evidence="1" type="ORF">dnm_031820</name>
</gene>
<keyword evidence="2" id="KW-1185">Reference proteome</keyword>
<accession>A0A975BL70</accession>
<name>A0A975BL70_9BACT</name>
<protein>
    <submittedName>
        <fullName evidence="1">Uncharacterized protein</fullName>
    </submittedName>
</protein>
<sequence length="64" mass="7442">MLSWLSLITATSFSGSEFFIIVLGYDKIWQQVQGSQIRKGKKTFTMKIHSEKPGFFVCFHHIFL</sequence>
<reference evidence="1" key="1">
    <citation type="journal article" date="2021" name="Microb. Physiol.">
        <title>Proteogenomic Insights into the Physiology of Marine, Sulfate-Reducing, Filamentous Desulfonema limicola and Desulfonema magnum.</title>
        <authorList>
            <person name="Schnaars V."/>
            <person name="Wohlbrand L."/>
            <person name="Scheve S."/>
            <person name="Hinrichs C."/>
            <person name="Reinhardt R."/>
            <person name="Rabus R."/>
        </authorList>
    </citation>
    <scope>NUCLEOTIDE SEQUENCE</scope>
    <source>
        <strain evidence="1">4be13</strain>
    </source>
</reference>
<evidence type="ECO:0000313" key="1">
    <source>
        <dbReference type="EMBL" id="QTA87153.1"/>
    </source>
</evidence>
<organism evidence="1 2">
    <name type="scientific">Desulfonema magnum</name>
    <dbReference type="NCBI Taxonomy" id="45655"/>
    <lineage>
        <taxon>Bacteria</taxon>
        <taxon>Pseudomonadati</taxon>
        <taxon>Thermodesulfobacteriota</taxon>
        <taxon>Desulfobacteria</taxon>
        <taxon>Desulfobacterales</taxon>
        <taxon>Desulfococcaceae</taxon>
        <taxon>Desulfonema</taxon>
    </lineage>
</organism>
<evidence type="ECO:0000313" key="2">
    <source>
        <dbReference type="Proteomes" id="UP000663722"/>
    </source>
</evidence>
<dbReference type="KEGG" id="dmm:dnm_031820"/>
<proteinExistence type="predicted"/>